<dbReference type="GO" id="GO:0005737">
    <property type="term" value="C:cytoplasm"/>
    <property type="evidence" value="ECO:0007669"/>
    <property type="project" value="TreeGrafter"/>
</dbReference>
<dbReference type="EMBL" id="JAPUFD010000006">
    <property type="protein sequence ID" value="MDI1487963.1"/>
    <property type="molecule type" value="Genomic_DNA"/>
</dbReference>
<reference evidence="3" key="1">
    <citation type="journal article" date="2023" name="Genome Biol. Evol.">
        <title>First Whole Genome Sequence and Flow Cytometry Genome Size Data for the Lichen-Forming Fungus Ramalina farinacea (Ascomycota).</title>
        <authorList>
            <person name="Llewellyn T."/>
            <person name="Mian S."/>
            <person name="Hill R."/>
            <person name="Leitch I.J."/>
            <person name="Gaya E."/>
        </authorList>
    </citation>
    <scope>NUCLEOTIDE SEQUENCE</scope>
    <source>
        <strain evidence="3">LIQ254RAFAR</strain>
    </source>
</reference>
<feature type="domain" description="Metallo-beta-lactamase" evidence="2">
    <location>
        <begin position="106"/>
        <end position="336"/>
    </location>
</feature>
<dbReference type="SUPFAM" id="SSF56281">
    <property type="entry name" value="Metallo-hydrolase/oxidoreductase"/>
    <property type="match status" value="1"/>
</dbReference>
<sequence>MTANLPVKVTKFRGRPSPSTTAHHVGSPPTSFKNPWPSFVQPTRLELLGTSFHRPPFIPVPSRDKLVSIQKPDWGIDRDELKATWIGHATFLVETPRIGSAGRGIRILFDPVFSERTSPVSFIGPKRYTPTPCTIDELPDVDIIAISHDHYDHMDSDTLLKIWTKRKEGVHILVGLGSASRIRGFGISAASVTELDWWERVRIEVPGLDPVTLTCTPTQHFSGRGIMDHGSTLWCSWVLEAGNQGDDATHEDDTKKLFFAGDTGYRHVPKDADESDMAHCPAFKEIGEAFGPFDLCMLPIGLYSPRHLLSSLHCTPEDALCLHKDLKSKKSVGMHYGTVRGGLSQYFEDVTDPPRRFREVCENERMRWGEELLLIGVGQTIHV</sequence>
<evidence type="ECO:0000259" key="2">
    <source>
        <dbReference type="Pfam" id="PF12706"/>
    </source>
</evidence>
<dbReference type="PANTHER" id="PTHR15032:SF4">
    <property type="entry name" value="N-ACYL-PHOSPHATIDYLETHANOLAMINE-HYDROLYZING PHOSPHOLIPASE D"/>
    <property type="match status" value="1"/>
</dbReference>
<dbReference type="PANTHER" id="PTHR15032">
    <property type="entry name" value="N-ACYL-PHOSPHATIDYLETHANOLAMINE-HYDROLYZING PHOSPHOLIPASE D"/>
    <property type="match status" value="1"/>
</dbReference>
<feature type="compositionally biased region" description="Polar residues" evidence="1">
    <location>
        <begin position="17"/>
        <end position="33"/>
    </location>
</feature>
<gene>
    <name evidence="3" type="ORF">OHK93_007237</name>
</gene>
<dbReference type="AlphaFoldDB" id="A0AA43QK34"/>
<evidence type="ECO:0000256" key="1">
    <source>
        <dbReference type="SAM" id="MobiDB-lite"/>
    </source>
</evidence>
<dbReference type="GO" id="GO:0070292">
    <property type="term" value="P:N-acylphosphatidylethanolamine metabolic process"/>
    <property type="evidence" value="ECO:0007669"/>
    <property type="project" value="TreeGrafter"/>
</dbReference>
<evidence type="ECO:0000313" key="4">
    <source>
        <dbReference type="Proteomes" id="UP001161017"/>
    </source>
</evidence>
<comment type="caution">
    <text evidence="3">The sequence shown here is derived from an EMBL/GenBank/DDBJ whole genome shotgun (WGS) entry which is preliminary data.</text>
</comment>
<name>A0AA43QK34_9LECA</name>
<proteinExistence type="predicted"/>
<dbReference type="Pfam" id="PF12706">
    <property type="entry name" value="Lactamase_B_2"/>
    <property type="match status" value="1"/>
</dbReference>
<dbReference type="Proteomes" id="UP001161017">
    <property type="component" value="Unassembled WGS sequence"/>
</dbReference>
<dbReference type="GO" id="GO:0070290">
    <property type="term" value="F:N-acylphosphatidylethanolamine-specific phospholipase D activity"/>
    <property type="evidence" value="ECO:0007669"/>
    <property type="project" value="TreeGrafter"/>
</dbReference>
<protein>
    <recommendedName>
        <fullName evidence="2">Metallo-beta-lactamase domain-containing protein</fullName>
    </recommendedName>
</protein>
<feature type="region of interest" description="Disordered" evidence="1">
    <location>
        <begin position="1"/>
        <end position="37"/>
    </location>
</feature>
<organism evidence="3 4">
    <name type="scientific">Ramalina farinacea</name>
    <dbReference type="NCBI Taxonomy" id="258253"/>
    <lineage>
        <taxon>Eukaryota</taxon>
        <taxon>Fungi</taxon>
        <taxon>Dikarya</taxon>
        <taxon>Ascomycota</taxon>
        <taxon>Pezizomycotina</taxon>
        <taxon>Lecanoromycetes</taxon>
        <taxon>OSLEUM clade</taxon>
        <taxon>Lecanoromycetidae</taxon>
        <taxon>Lecanorales</taxon>
        <taxon>Lecanorineae</taxon>
        <taxon>Ramalinaceae</taxon>
        <taxon>Ramalina</taxon>
    </lineage>
</organism>
<dbReference type="InterPro" id="IPR036866">
    <property type="entry name" value="RibonucZ/Hydroxyglut_hydro"/>
</dbReference>
<dbReference type="InterPro" id="IPR001279">
    <property type="entry name" value="Metallo-B-lactamas"/>
</dbReference>
<evidence type="ECO:0000313" key="3">
    <source>
        <dbReference type="EMBL" id="MDI1487963.1"/>
    </source>
</evidence>
<accession>A0AA43QK34</accession>
<dbReference type="GO" id="GO:0070291">
    <property type="term" value="P:N-acylethanolamine metabolic process"/>
    <property type="evidence" value="ECO:0007669"/>
    <property type="project" value="TreeGrafter"/>
</dbReference>
<dbReference type="Gene3D" id="3.60.15.10">
    <property type="entry name" value="Ribonuclease Z/Hydroxyacylglutathione hydrolase-like"/>
    <property type="match status" value="1"/>
</dbReference>
<keyword evidence="4" id="KW-1185">Reference proteome</keyword>